<comment type="caution">
    <text evidence="3">The sequence shown here is derived from an EMBL/GenBank/DDBJ whole genome shotgun (WGS) entry which is preliminary data.</text>
</comment>
<evidence type="ECO:0000313" key="3">
    <source>
        <dbReference type="EMBL" id="KAG2445948.1"/>
    </source>
</evidence>
<dbReference type="EMBL" id="JAEHOC010000001">
    <property type="protein sequence ID" value="KAG2445948.1"/>
    <property type="molecule type" value="Genomic_DNA"/>
</dbReference>
<gene>
    <name evidence="3" type="ORF">HXX76_000551</name>
</gene>
<dbReference type="OrthoDB" id="531768at2759"/>
<dbReference type="Proteomes" id="UP000650467">
    <property type="component" value="Unassembled WGS sequence"/>
</dbReference>
<feature type="compositionally biased region" description="Low complexity" evidence="1">
    <location>
        <begin position="705"/>
        <end position="721"/>
    </location>
</feature>
<reference evidence="3" key="1">
    <citation type="journal article" date="2020" name="bioRxiv">
        <title>Comparative genomics of Chlamydomonas.</title>
        <authorList>
            <person name="Craig R.J."/>
            <person name="Hasan A.R."/>
            <person name="Ness R.W."/>
            <person name="Keightley P.D."/>
        </authorList>
    </citation>
    <scope>NUCLEOTIDE SEQUENCE</scope>
    <source>
        <strain evidence="3">SAG 7.73</strain>
    </source>
</reference>
<keyword evidence="2" id="KW-0732">Signal</keyword>
<evidence type="ECO:0000256" key="1">
    <source>
        <dbReference type="SAM" id="MobiDB-lite"/>
    </source>
</evidence>
<accession>A0A835WEJ6</accession>
<protein>
    <recommendedName>
        <fullName evidence="5">Nucleotide-diphospho-sugar transferase domain-containing protein</fullName>
    </recommendedName>
</protein>
<feature type="signal peptide" evidence="2">
    <location>
        <begin position="1"/>
        <end position="31"/>
    </location>
</feature>
<name>A0A835WEJ6_CHLIN</name>
<evidence type="ECO:0000313" key="4">
    <source>
        <dbReference type="Proteomes" id="UP000650467"/>
    </source>
</evidence>
<organism evidence="3 4">
    <name type="scientific">Chlamydomonas incerta</name>
    <dbReference type="NCBI Taxonomy" id="51695"/>
    <lineage>
        <taxon>Eukaryota</taxon>
        <taxon>Viridiplantae</taxon>
        <taxon>Chlorophyta</taxon>
        <taxon>core chlorophytes</taxon>
        <taxon>Chlorophyceae</taxon>
        <taxon>CS clade</taxon>
        <taxon>Chlamydomonadales</taxon>
        <taxon>Chlamydomonadaceae</taxon>
        <taxon>Chlamydomonas</taxon>
    </lineage>
</organism>
<proteinExistence type="predicted"/>
<sequence length="787" mass="84262">MSSARRHVSLGNPGWRSVALLLALALAGVHALDIPESADGLPCAASGYCSLGKVQPWTGDIRTSAALKACLATRSYQKELILLTETRLNSAFQTFAGLLSLGYEHVVLLSLPEPCSAGQAVWPRLACAYSSQTFVSTTKYLLDRVVFLVRAARLGTNVLMLDSDVIPQADLYTHLKAPHMRSTTLATMRDGNGWVNCGVVYAQNVAPDGPTAYVLAEVVDRLERWAEGASFLSSHGNPAHCWDQQMYSDTVLSALAGRPISYGCWYRHGGAGRAAWDVAHQRVFGTQETGPLENQHYLEGGSLPWPAELTAPNYPYKRSEVWTGEMHVPNTRGEWPAELGGQMYPPERGPSSKAFIELLKSDGLPMWPDPEDPKQAEAGAARMEMFAFLPQWMAESWSQAGSLGYWYPGLRGGAGGGPTAALAHMVHVPGGASNKLTAKMASANWDWDIAHAASRAPPKQGGSGPFFASKSATPLPDVLSYSAEVEGRAWASEAEFAAATLALLRLAMEMGRAAAFPAPRCNLTWMVMGADAASGNNRLPLAVNHGVMIPYSPPGRGFSDLRCLWGGYLLQGCQAVRWYFSGGLLAPEYDHLIDLLHQEGEAAAAAAAAQQGPQAAAAARAAKLSRWGFAAGAAGGSLRDTLRNTTGSSARAVRVPVEMLQPPAGAAAWDVKDLAAKLMAAYGGRGSGLLRSPAAALAAMNAAGNSTADVGTSGGSSSASSERPLVLELSEVPKLTEAIGERHAIFKRNLETGDDRHRFSCEWVRTGRPYRRRRRLQRRSSSRRRGR</sequence>
<dbReference type="AlphaFoldDB" id="A0A835WEJ6"/>
<evidence type="ECO:0008006" key="5">
    <source>
        <dbReference type="Google" id="ProtNLM"/>
    </source>
</evidence>
<feature type="region of interest" description="Disordered" evidence="1">
    <location>
        <begin position="705"/>
        <end position="725"/>
    </location>
</feature>
<feature type="chain" id="PRO_5032685344" description="Nucleotide-diphospho-sugar transferase domain-containing protein" evidence="2">
    <location>
        <begin position="32"/>
        <end position="787"/>
    </location>
</feature>
<evidence type="ECO:0000256" key="2">
    <source>
        <dbReference type="SAM" id="SignalP"/>
    </source>
</evidence>
<keyword evidence="4" id="KW-1185">Reference proteome</keyword>